<dbReference type="Gene3D" id="3.40.50.300">
    <property type="entry name" value="P-loop containing nucleotide triphosphate hydrolases"/>
    <property type="match status" value="1"/>
</dbReference>
<dbReference type="Proteomes" id="UP000293291">
    <property type="component" value="Unassembled WGS sequence"/>
</dbReference>
<dbReference type="Pfam" id="PF13671">
    <property type="entry name" value="AAA_33"/>
    <property type="match status" value="1"/>
</dbReference>
<dbReference type="OrthoDB" id="3694783at2"/>
<keyword evidence="3" id="KW-1185">Reference proteome</keyword>
<feature type="compositionally biased region" description="Low complexity" evidence="1">
    <location>
        <begin position="113"/>
        <end position="125"/>
    </location>
</feature>
<sequence>MTLRSIRNQPFLRRGSLKNGPCGAFHRLRSWAVIRAATLVATPGCPAVITPPDAGGATAVAAGTSATWVPRARHRAMSRTNNLDTDTAFLAATVGDDVVLRPRPHTRGHGRGRSTSTGPRCTRSGPVSKRTTPGPTKLRREPFFREHGRAQQRAWHPSKPRCDRLDRMGSGAAYVVAGPPAVGKSTVARLLAGAATRGVHVPVDDLREMVISGLVLPSPDWPAVLADQVAAAREVALTALTAYAVRGYTVVIDDFVDPAGLREYDDVVGSGAVTAVVLRPDPEAAIGRARQREVTAEGAAYITEGVRMVSALLEDLLPRLTTVGWHVVDNTDLDPEQTAARIRAL</sequence>
<dbReference type="InterPro" id="IPR027417">
    <property type="entry name" value="P-loop_NTPase"/>
</dbReference>
<reference evidence="2 3" key="1">
    <citation type="submission" date="2019-01" db="EMBL/GenBank/DDBJ databases">
        <title>Novel species of Nocardioides.</title>
        <authorList>
            <person name="Liu Q."/>
            <person name="Xin Y.-H."/>
        </authorList>
    </citation>
    <scope>NUCLEOTIDE SEQUENCE [LARGE SCALE GENOMIC DNA]</scope>
    <source>
        <strain evidence="2 3">CGMCC 4.6875</strain>
    </source>
</reference>
<name>A0A4Q2SHW7_9ACTN</name>
<protein>
    <recommendedName>
        <fullName evidence="4">Phosphotransferase</fullName>
    </recommendedName>
</protein>
<gene>
    <name evidence="2" type="ORF">EUA07_05790</name>
</gene>
<accession>A0A4Q2SHW7</accession>
<evidence type="ECO:0000313" key="3">
    <source>
        <dbReference type="Proteomes" id="UP000293291"/>
    </source>
</evidence>
<feature type="compositionally biased region" description="Basic and acidic residues" evidence="1">
    <location>
        <begin position="138"/>
        <end position="149"/>
    </location>
</feature>
<dbReference type="AlphaFoldDB" id="A0A4Q2SHW7"/>
<evidence type="ECO:0000256" key="1">
    <source>
        <dbReference type="SAM" id="MobiDB-lite"/>
    </source>
</evidence>
<evidence type="ECO:0000313" key="2">
    <source>
        <dbReference type="EMBL" id="RYC03539.1"/>
    </source>
</evidence>
<comment type="caution">
    <text evidence="2">The sequence shown here is derived from an EMBL/GenBank/DDBJ whole genome shotgun (WGS) entry which is preliminary data.</text>
</comment>
<evidence type="ECO:0008006" key="4">
    <source>
        <dbReference type="Google" id="ProtNLM"/>
    </source>
</evidence>
<organism evidence="2 3">
    <name type="scientific">Nocardioides ganghwensis</name>
    <dbReference type="NCBI Taxonomy" id="252230"/>
    <lineage>
        <taxon>Bacteria</taxon>
        <taxon>Bacillati</taxon>
        <taxon>Actinomycetota</taxon>
        <taxon>Actinomycetes</taxon>
        <taxon>Propionibacteriales</taxon>
        <taxon>Nocardioidaceae</taxon>
        <taxon>Nocardioides</taxon>
    </lineage>
</organism>
<feature type="compositionally biased region" description="Basic residues" evidence="1">
    <location>
        <begin position="102"/>
        <end position="112"/>
    </location>
</feature>
<feature type="region of interest" description="Disordered" evidence="1">
    <location>
        <begin position="100"/>
        <end position="161"/>
    </location>
</feature>
<proteinExistence type="predicted"/>
<dbReference type="EMBL" id="SDWU01000005">
    <property type="protein sequence ID" value="RYC03539.1"/>
    <property type="molecule type" value="Genomic_DNA"/>
</dbReference>
<dbReference type="SUPFAM" id="SSF52540">
    <property type="entry name" value="P-loop containing nucleoside triphosphate hydrolases"/>
    <property type="match status" value="1"/>
</dbReference>